<feature type="chain" id="PRO_5046813128" evidence="4">
    <location>
        <begin position="28"/>
        <end position="272"/>
    </location>
</feature>
<reference evidence="5 6" key="1">
    <citation type="submission" date="2023-04" db="EMBL/GenBank/DDBJ databases">
        <title>Genome of Basidiobolus ranarum AG-B5.</title>
        <authorList>
            <person name="Stajich J.E."/>
            <person name="Carter-House D."/>
            <person name="Gryganskyi A."/>
        </authorList>
    </citation>
    <scope>NUCLEOTIDE SEQUENCE [LARGE SCALE GENOMIC DNA]</scope>
    <source>
        <strain evidence="5 6">AG-B5</strain>
    </source>
</reference>
<gene>
    <name evidence="5" type="primary">MNN10_3</name>
    <name evidence="5" type="ORF">K7432_006210</name>
</gene>
<dbReference type="InterPro" id="IPR008630">
    <property type="entry name" value="Glyco_trans_34"/>
</dbReference>
<organism evidence="5 6">
    <name type="scientific">Basidiobolus ranarum</name>
    <dbReference type="NCBI Taxonomy" id="34480"/>
    <lineage>
        <taxon>Eukaryota</taxon>
        <taxon>Fungi</taxon>
        <taxon>Fungi incertae sedis</taxon>
        <taxon>Zoopagomycota</taxon>
        <taxon>Entomophthoromycotina</taxon>
        <taxon>Basidiobolomycetes</taxon>
        <taxon>Basidiobolales</taxon>
        <taxon>Basidiobolaceae</taxon>
        <taxon>Basidiobolus</taxon>
    </lineage>
</organism>
<evidence type="ECO:0000313" key="5">
    <source>
        <dbReference type="EMBL" id="KAK9765454.1"/>
    </source>
</evidence>
<keyword evidence="6" id="KW-1185">Reference proteome</keyword>
<dbReference type="Proteomes" id="UP001479436">
    <property type="component" value="Unassembled WGS sequence"/>
</dbReference>
<accession>A0ABR2WVA2</accession>
<evidence type="ECO:0000313" key="6">
    <source>
        <dbReference type="Proteomes" id="UP001479436"/>
    </source>
</evidence>
<evidence type="ECO:0000256" key="1">
    <source>
        <dbReference type="ARBA" id="ARBA00005664"/>
    </source>
</evidence>
<proteinExistence type="inferred from homology"/>
<evidence type="ECO:0000256" key="4">
    <source>
        <dbReference type="SAM" id="SignalP"/>
    </source>
</evidence>
<dbReference type="InterPro" id="IPR029044">
    <property type="entry name" value="Nucleotide-diphossugar_trans"/>
</dbReference>
<feature type="signal peptide" evidence="4">
    <location>
        <begin position="1"/>
        <end position="27"/>
    </location>
</feature>
<dbReference type="PANTHER" id="PTHR31306:SF4">
    <property type="entry name" value="ALPHA-1,2-GALACTOSYLTRANSFERASE"/>
    <property type="match status" value="1"/>
</dbReference>
<protein>
    <submittedName>
        <fullName evidence="5">Alpha-1,6-mannosyltransferase</fullName>
    </submittedName>
</protein>
<keyword evidence="2" id="KW-0328">Glycosyltransferase</keyword>
<comment type="caution">
    <text evidence="5">The sequence shown here is derived from an EMBL/GenBank/DDBJ whole genome shotgun (WGS) entry which is preliminary data.</text>
</comment>
<evidence type="ECO:0000256" key="3">
    <source>
        <dbReference type="ARBA" id="ARBA00022679"/>
    </source>
</evidence>
<name>A0ABR2WVA2_9FUNG</name>
<sequence length="272" mass="32173">MKAIDYSLWLWIALIPILLFNAEKQLASPHENLRSEDIAIVMAWDERVQDSWLPKSLDNKRIYANRHGYEFLVMNMTSHHGRAPSWYKIEALYKAFKEHPEKQWFWWLDVDTLIMELDMRIEDLLDEEMKLSQVRQKDIVISWDCFGLTMGSFMLRNTDWNRRLLFKMMESVPSGSEKIMFGEQRYLQSIFNLGEEMAEKFHFIPPRKISAALQQPCEQFDKHSQELYDFQHGDFLIHFSGCGAEGCKNALDFHWNGISYNVNTNSAINNLF</sequence>
<dbReference type="Gene3D" id="3.90.550.10">
    <property type="entry name" value="Spore Coat Polysaccharide Biosynthesis Protein SpsA, Chain A"/>
    <property type="match status" value="1"/>
</dbReference>
<keyword evidence="3" id="KW-0808">Transferase</keyword>
<comment type="similarity">
    <text evidence="1">Belongs to the glycosyltransferase 34 family.</text>
</comment>
<dbReference type="Pfam" id="PF05637">
    <property type="entry name" value="Glyco_transf_34"/>
    <property type="match status" value="1"/>
</dbReference>
<dbReference type="PANTHER" id="PTHR31306">
    <property type="entry name" value="ALPHA-1,6-MANNOSYLTRANSFERASE MNN11-RELATED"/>
    <property type="match status" value="1"/>
</dbReference>
<evidence type="ECO:0000256" key="2">
    <source>
        <dbReference type="ARBA" id="ARBA00022676"/>
    </source>
</evidence>
<keyword evidence="4" id="KW-0732">Signal</keyword>
<dbReference type="EMBL" id="JASJQH010000267">
    <property type="protein sequence ID" value="KAK9765454.1"/>
    <property type="molecule type" value="Genomic_DNA"/>
</dbReference>